<dbReference type="Pfam" id="PF10534">
    <property type="entry name" value="CRIC_ras_sig"/>
    <property type="match status" value="1"/>
</dbReference>
<dbReference type="InterPro" id="IPR011993">
    <property type="entry name" value="PH-like_dom_sf"/>
</dbReference>
<feature type="compositionally biased region" description="Basic and acidic residues" evidence="3">
    <location>
        <begin position="523"/>
        <end position="532"/>
    </location>
</feature>
<evidence type="ECO:0000259" key="4">
    <source>
        <dbReference type="PROSITE" id="PS50003"/>
    </source>
</evidence>
<reference evidence="8" key="3">
    <citation type="submission" date="2025-08" db="UniProtKB">
        <authorList>
            <consortium name="Ensembl"/>
        </authorList>
    </citation>
    <scope>IDENTIFICATION</scope>
</reference>
<dbReference type="CDD" id="cd09511">
    <property type="entry name" value="SAM_CNK1_2_3-suppressor"/>
    <property type="match status" value="1"/>
</dbReference>
<reference evidence="8 9" key="1">
    <citation type="submission" date="2018-05" db="EMBL/GenBank/DDBJ databases">
        <authorList>
            <person name="Datahose"/>
        </authorList>
    </citation>
    <scope>NUCLEOTIDE SEQUENCE</scope>
</reference>
<feature type="domain" description="PH" evidence="4">
    <location>
        <begin position="355"/>
        <end position="454"/>
    </location>
</feature>
<dbReference type="PROSITE" id="PS50003">
    <property type="entry name" value="PH_DOMAIN"/>
    <property type="match status" value="1"/>
</dbReference>
<dbReference type="InterPro" id="IPR001478">
    <property type="entry name" value="PDZ"/>
</dbReference>
<dbReference type="GeneTree" id="ENSGT00940000156709"/>
<dbReference type="PANTHER" id="PTHR12844:SF21">
    <property type="entry name" value="CONNECTOR ENHANCER OF KINASE SUPPRESSOR OF RAS 2"/>
    <property type="match status" value="1"/>
</dbReference>
<dbReference type="Gene3D" id="1.10.150.50">
    <property type="entry name" value="Transcription Factor, Ets-1"/>
    <property type="match status" value="1"/>
</dbReference>
<dbReference type="Gene3D" id="2.30.29.30">
    <property type="entry name" value="Pleckstrin-homology domain (PH domain)/Phosphotyrosine-binding domain (PTB)"/>
    <property type="match status" value="1"/>
</dbReference>
<feature type="compositionally biased region" description="Polar residues" evidence="3">
    <location>
        <begin position="513"/>
        <end position="522"/>
    </location>
</feature>
<feature type="compositionally biased region" description="Polar residues" evidence="3">
    <location>
        <begin position="533"/>
        <end position="551"/>
    </location>
</feature>
<dbReference type="Proteomes" id="UP000265100">
    <property type="component" value="Chromosome 10"/>
</dbReference>
<dbReference type="Pfam" id="PF00169">
    <property type="entry name" value="PH"/>
    <property type="match status" value="1"/>
</dbReference>
<dbReference type="InterPro" id="IPR001849">
    <property type="entry name" value="PH_domain"/>
</dbReference>
<dbReference type="InterPro" id="IPR051566">
    <property type="entry name" value="CNKSR"/>
</dbReference>
<feature type="compositionally biased region" description="Acidic residues" evidence="3">
    <location>
        <begin position="469"/>
        <end position="479"/>
    </location>
</feature>
<dbReference type="SUPFAM" id="SSF47769">
    <property type="entry name" value="SAM/Pointed domain"/>
    <property type="match status" value="1"/>
</dbReference>
<evidence type="ECO:0000313" key="9">
    <source>
        <dbReference type="Proteomes" id="UP000265100"/>
    </source>
</evidence>
<dbReference type="PANTHER" id="PTHR12844">
    <property type="entry name" value="CONNECTOR ENCHANCER OF KINASE SUPPRESSOR OF RAS"/>
    <property type="match status" value="1"/>
</dbReference>
<dbReference type="SUPFAM" id="SSF50156">
    <property type="entry name" value="PDZ domain-like"/>
    <property type="match status" value="1"/>
</dbReference>
<dbReference type="InterPro" id="IPR001660">
    <property type="entry name" value="SAM"/>
</dbReference>
<name>A0AAX7T4W9_ASTCA</name>
<dbReference type="Pfam" id="PF00536">
    <property type="entry name" value="SAM_1"/>
    <property type="match status" value="1"/>
</dbReference>
<feature type="region of interest" description="Disordered" evidence="3">
    <location>
        <begin position="456"/>
        <end position="555"/>
    </location>
</feature>
<comment type="similarity">
    <text evidence="1">Belongs to the CNKSR family.</text>
</comment>
<evidence type="ECO:0000259" key="7">
    <source>
        <dbReference type="PROSITE" id="PS51290"/>
    </source>
</evidence>
<dbReference type="CDD" id="cd06748">
    <property type="entry name" value="PDZ_CNK1_2_3-like"/>
    <property type="match status" value="1"/>
</dbReference>
<evidence type="ECO:0000256" key="1">
    <source>
        <dbReference type="ARBA" id="ARBA00009498"/>
    </source>
</evidence>
<dbReference type="SUPFAM" id="SSF50729">
    <property type="entry name" value="PH domain-like"/>
    <property type="match status" value="1"/>
</dbReference>
<reference evidence="8" key="4">
    <citation type="submission" date="2025-09" db="UniProtKB">
        <authorList>
            <consortium name="Ensembl"/>
        </authorList>
    </citation>
    <scope>IDENTIFICATION</scope>
</reference>
<evidence type="ECO:0008006" key="10">
    <source>
        <dbReference type="Google" id="ProtNLM"/>
    </source>
</evidence>
<organism evidence="8 9">
    <name type="scientific">Astatotilapia calliptera</name>
    <name type="common">Eastern happy</name>
    <name type="synonym">Chromis callipterus</name>
    <dbReference type="NCBI Taxonomy" id="8154"/>
    <lineage>
        <taxon>Eukaryota</taxon>
        <taxon>Metazoa</taxon>
        <taxon>Chordata</taxon>
        <taxon>Craniata</taxon>
        <taxon>Vertebrata</taxon>
        <taxon>Euteleostomi</taxon>
        <taxon>Actinopterygii</taxon>
        <taxon>Neopterygii</taxon>
        <taxon>Teleostei</taxon>
        <taxon>Neoteleostei</taxon>
        <taxon>Acanthomorphata</taxon>
        <taxon>Ovalentaria</taxon>
        <taxon>Cichlomorphae</taxon>
        <taxon>Cichliformes</taxon>
        <taxon>Cichlidae</taxon>
        <taxon>African cichlids</taxon>
        <taxon>Pseudocrenilabrinae</taxon>
        <taxon>Haplochromini</taxon>
        <taxon>Astatotilapia</taxon>
    </lineage>
</organism>
<protein>
    <recommendedName>
        <fullName evidence="10">Connector enhancer of kinase suppressor of Ras 2b</fullName>
    </recommendedName>
</protein>
<dbReference type="FunFam" id="2.30.42.10:FF:000060">
    <property type="entry name" value="Connector enhancer of kinase suppressor of Ras 2"/>
    <property type="match status" value="1"/>
</dbReference>
<feature type="domain" description="SAM" evidence="5">
    <location>
        <begin position="11"/>
        <end position="76"/>
    </location>
</feature>
<dbReference type="Pfam" id="PF00595">
    <property type="entry name" value="PDZ"/>
    <property type="match status" value="1"/>
</dbReference>
<reference evidence="9" key="2">
    <citation type="submission" date="2023-03" db="EMBL/GenBank/DDBJ databases">
        <authorList>
            <consortium name="Wellcome Sanger Institute Data Sharing"/>
        </authorList>
    </citation>
    <scope>NUCLEOTIDE SEQUENCE [LARGE SCALE GENOMIC DNA]</scope>
</reference>
<feature type="domain" description="PDZ" evidence="6">
    <location>
        <begin position="215"/>
        <end position="297"/>
    </location>
</feature>
<dbReference type="CDD" id="cd01260">
    <property type="entry name" value="PH_CNK_mammalian-like"/>
    <property type="match status" value="1"/>
</dbReference>
<evidence type="ECO:0000259" key="5">
    <source>
        <dbReference type="PROSITE" id="PS50105"/>
    </source>
</evidence>
<dbReference type="SMART" id="SM00233">
    <property type="entry name" value="PH"/>
    <property type="match status" value="1"/>
</dbReference>
<feature type="domain" description="CRIC" evidence="7">
    <location>
        <begin position="84"/>
        <end position="178"/>
    </location>
</feature>
<dbReference type="InterPro" id="IPR049628">
    <property type="entry name" value="CNK1-3_SAM"/>
</dbReference>
<dbReference type="AlphaFoldDB" id="A0AAX7T4W9"/>
<dbReference type="SMART" id="SM00228">
    <property type="entry name" value="PDZ"/>
    <property type="match status" value="1"/>
</dbReference>
<keyword evidence="9" id="KW-1185">Reference proteome</keyword>
<dbReference type="FunFam" id="1.10.150.50:FF:000019">
    <property type="entry name" value="Connector enhancer of kinase suppressor of Ras 2"/>
    <property type="match status" value="1"/>
</dbReference>
<evidence type="ECO:0000256" key="3">
    <source>
        <dbReference type="SAM" id="MobiDB-lite"/>
    </source>
</evidence>
<evidence type="ECO:0000313" key="8">
    <source>
        <dbReference type="Ensembl" id="ENSACLP00000051919.1"/>
    </source>
</evidence>
<proteinExistence type="inferred from homology"/>
<dbReference type="SMART" id="SM00454">
    <property type="entry name" value="SAM"/>
    <property type="match status" value="1"/>
</dbReference>
<dbReference type="PROSITE" id="PS50106">
    <property type="entry name" value="PDZ"/>
    <property type="match status" value="1"/>
</dbReference>
<dbReference type="InterPro" id="IPR013761">
    <property type="entry name" value="SAM/pointed_sf"/>
</dbReference>
<dbReference type="InterPro" id="IPR036034">
    <property type="entry name" value="PDZ_sf"/>
</dbReference>
<evidence type="ECO:0000259" key="6">
    <source>
        <dbReference type="PROSITE" id="PS50106"/>
    </source>
</evidence>
<evidence type="ECO:0000256" key="2">
    <source>
        <dbReference type="ARBA" id="ARBA00022553"/>
    </source>
</evidence>
<dbReference type="Gene3D" id="2.30.42.10">
    <property type="match status" value="1"/>
</dbReference>
<dbReference type="PROSITE" id="PS50105">
    <property type="entry name" value="SAM_DOMAIN"/>
    <property type="match status" value="1"/>
</dbReference>
<dbReference type="Ensembl" id="ENSACLT00000043069.1">
    <property type="protein sequence ID" value="ENSACLP00000051919.1"/>
    <property type="gene ID" value="ENSACLG00000013090.2"/>
</dbReference>
<accession>A0AAX7T4W9</accession>
<sequence length="653" mass="73923">MALVMEPVSKWSSSQVVDWMKGLDDCLQQYIKTFEKEKVGGEQLLRITHQELEDLGVSRIGHQELILEAVDLLCALNYGLETENLKTLSHKLNASAKNLQNFITGRRRSGHYDGRATRKLPNDFLTSVVDLIAAAKSLLAWLDRSPFAAVADYSVTRNNVIQLCLELTTIVQQDCSVYETENKILNVCKTLSEVCDQIISLSSDPMVSQSAHLEVVQLPNIKSTEGLGMYIKSTYDGLHVITGTTEGSLADRCKKIHAGDEVIQVNHQTVVGWQLKNLVNLLRGDPAGVTLTLKKRPQSTLTSTPALLKNMRWKPLALQVFERSSLLSRSKKKGKAGSPLTSISKRRISCRDLGQGDCQGWLWKKKDAKTYFSQKWKKYWFILKDTCLYWYMNEEDEKAEGFVSLPEFKIDRATECRRKFAFKACHPKIKTFYFAAENVDDMSRWLSRLSMAVAGYSEQQEKMRQDQDYWSESDHEDMEMPSMSKQDSPPPPYDTYPRASSVSPYLEPKRGHLSSSDTFQSRSSHEEFRSEPQEGSSNNGISPGPKTSSHRNSWHDQMESNTRMHYLQTFPMEESLLSQDRDQLAMEYRRQATLPAQRSLLQEQYRALPLPLRASIDSEAGGKPRSFTLPRDSGLHAILAATAASDQGEPDHG</sequence>
<dbReference type="InterPro" id="IPR017874">
    <property type="entry name" value="CRIC_domain"/>
</dbReference>
<dbReference type="FunFam" id="2.30.29.30:FF:000092">
    <property type="entry name" value="Connector enhancer of kinase suppressor of Ras 2"/>
    <property type="match status" value="1"/>
</dbReference>
<keyword evidence="2" id="KW-0597">Phosphoprotein</keyword>
<dbReference type="PROSITE" id="PS51290">
    <property type="entry name" value="CRIC"/>
    <property type="match status" value="1"/>
</dbReference>